<dbReference type="CDD" id="cd00067">
    <property type="entry name" value="GAL4"/>
    <property type="match status" value="1"/>
</dbReference>
<dbReference type="InterPro" id="IPR001138">
    <property type="entry name" value="Zn2Cys6_DnaBD"/>
</dbReference>
<dbReference type="GO" id="GO:0000981">
    <property type="term" value="F:DNA-binding transcription factor activity, RNA polymerase II-specific"/>
    <property type="evidence" value="ECO:0007669"/>
    <property type="project" value="InterPro"/>
</dbReference>
<dbReference type="InterPro" id="IPR036864">
    <property type="entry name" value="Zn2-C6_fun-type_DNA-bd_sf"/>
</dbReference>
<keyword evidence="1" id="KW-0479">Metal-binding</keyword>
<organism evidence="4 5">
    <name type="scientific">Fusarium fujikuroi</name>
    <name type="common">Bakanae and foot rot disease fungus</name>
    <name type="synonym">Gibberella fujikuroi</name>
    <dbReference type="NCBI Taxonomy" id="5127"/>
    <lineage>
        <taxon>Eukaryota</taxon>
        <taxon>Fungi</taxon>
        <taxon>Dikarya</taxon>
        <taxon>Ascomycota</taxon>
        <taxon>Pezizomycotina</taxon>
        <taxon>Sordariomycetes</taxon>
        <taxon>Hypocreomycetidae</taxon>
        <taxon>Hypocreales</taxon>
        <taxon>Nectriaceae</taxon>
        <taxon>Fusarium</taxon>
        <taxon>Fusarium fujikuroi species complex</taxon>
    </lineage>
</organism>
<evidence type="ECO:0000313" key="4">
    <source>
        <dbReference type="EMBL" id="VTT79722.1"/>
    </source>
</evidence>
<protein>
    <recommendedName>
        <fullName evidence="3">Zn(2)-C6 fungal-type domain-containing protein</fullName>
    </recommendedName>
</protein>
<dbReference type="EMBL" id="CABFJX010000398">
    <property type="protein sequence ID" value="VTT79722.1"/>
    <property type="molecule type" value="Genomic_DNA"/>
</dbReference>
<evidence type="ECO:0000256" key="2">
    <source>
        <dbReference type="ARBA" id="ARBA00023242"/>
    </source>
</evidence>
<evidence type="ECO:0000313" key="5">
    <source>
        <dbReference type="Proteomes" id="UP000760494"/>
    </source>
</evidence>
<dbReference type="GO" id="GO:0008270">
    <property type="term" value="F:zinc ion binding"/>
    <property type="evidence" value="ECO:0007669"/>
    <property type="project" value="InterPro"/>
</dbReference>
<dbReference type="PANTHER" id="PTHR46910:SF18">
    <property type="entry name" value="ZN(II)2CYS6 TRANSCRIPTION FACTOR (EUROFUNG)"/>
    <property type="match status" value="1"/>
</dbReference>
<name>A0A9Q9UHE7_FUSFU</name>
<dbReference type="PANTHER" id="PTHR46910">
    <property type="entry name" value="TRANSCRIPTION FACTOR PDR1"/>
    <property type="match status" value="1"/>
</dbReference>
<gene>
    <name evidence="4" type="ORF">C2S_11439</name>
</gene>
<keyword evidence="2" id="KW-0539">Nucleus</keyword>
<evidence type="ECO:0000256" key="1">
    <source>
        <dbReference type="ARBA" id="ARBA00022723"/>
    </source>
</evidence>
<dbReference type="SUPFAM" id="SSF57701">
    <property type="entry name" value="Zn2/Cys6 DNA-binding domain"/>
    <property type="match status" value="1"/>
</dbReference>
<dbReference type="Pfam" id="PF04082">
    <property type="entry name" value="Fungal_trans"/>
    <property type="match status" value="1"/>
</dbReference>
<dbReference type="InterPro" id="IPR007219">
    <property type="entry name" value="XnlR_reg_dom"/>
</dbReference>
<comment type="caution">
    <text evidence="4">The sequence shown here is derived from an EMBL/GenBank/DDBJ whole genome shotgun (WGS) entry which is preliminary data.</text>
</comment>
<proteinExistence type="predicted"/>
<sequence>MEKKLRRVSKACDFCHRRARKCKLPSAEGSLSCLTCLEHDVPCTWTRVTAKRGVKPRSGRLAQQNTNQSCGVGPWIYDQRIHGSRDTIRALIDTFFQTVYPVFPIFDQQPLLLEWHRSDLSSDRCSFSYLMGLCALSLSHIKDGAVLPSREETFTTAPLATGLLPVFIDNAERSIPADVRGQDAFRYLPTIASLVLVAFQTRHSSLHHRYLGLFHSLIAEQNLHEEVNWPSALTEPERQRYRRVFWSMYRLEVHSALVMGHVIRCPEQQTMVAYPSDGSGDSQPTEGNWLIGWNFVTDLYRSLEHVINHYRVKRAGRTVADAYSSRLPPREPPALNIESILSALQDGLESLPSDMLTALPPSANAKENLCGFQVANILLKTLCFACDPMTFSSACAAAQQMIDSISKVPSAYLRAIGSCMFQELSGVGHLLSGFIGRPLLWTEYQELRNLMFVVSFDLSDVSMSTFLREMDNSTASAATLLLSRHVDRIDGHIEIMRSSYLDDSQPQDDCPYVVPSLDWLQTFPWSDSLDTDELKSLGLIS</sequence>
<dbReference type="InterPro" id="IPR050987">
    <property type="entry name" value="AtrR-like"/>
</dbReference>
<reference evidence="4" key="1">
    <citation type="submission" date="2019-05" db="EMBL/GenBank/DDBJ databases">
        <authorList>
            <person name="Piombo E."/>
        </authorList>
    </citation>
    <scope>NUCLEOTIDE SEQUENCE</scope>
    <source>
        <strain evidence="4">C2S</strain>
    </source>
</reference>
<dbReference type="GO" id="GO:0003677">
    <property type="term" value="F:DNA binding"/>
    <property type="evidence" value="ECO:0007669"/>
    <property type="project" value="InterPro"/>
</dbReference>
<accession>A0A9Q9UHE7</accession>
<evidence type="ECO:0000259" key="3">
    <source>
        <dbReference type="SMART" id="SM00066"/>
    </source>
</evidence>
<feature type="domain" description="Zn(2)-C6 fungal-type" evidence="3">
    <location>
        <begin position="6"/>
        <end position="54"/>
    </location>
</feature>
<dbReference type="Gene3D" id="4.10.240.10">
    <property type="entry name" value="Zn(2)-C6 fungal-type DNA-binding domain"/>
    <property type="match status" value="1"/>
</dbReference>
<dbReference type="Proteomes" id="UP000760494">
    <property type="component" value="Unassembled WGS sequence"/>
</dbReference>
<dbReference type="AlphaFoldDB" id="A0A9Q9UHE7"/>
<dbReference type="CDD" id="cd12148">
    <property type="entry name" value="fungal_TF_MHR"/>
    <property type="match status" value="1"/>
</dbReference>
<dbReference type="SMART" id="SM00066">
    <property type="entry name" value="GAL4"/>
    <property type="match status" value="1"/>
</dbReference>
<dbReference type="GO" id="GO:0006351">
    <property type="term" value="P:DNA-templated transcription"/>
    <property type="evidence" value="ECO:0007669"/>
    <property type="project" value="InterPro"/>
</dbReference>